<gene>
    <name evidence="1" type="ORF">D4L85_15565</name>
</gene>
<organism evidence="1 2">
    <name type="scientific">Chryseolinea soli</name>
    <dbReference type="NCBI Taxonomy" id="2321403"/>
    <lineage>
        <taxon>Bacteria</taxon>
        <taxon>Pseudomonadati</taxon>
        <taxon>Bacteroidota</taxon>
        <taxon>Cytophagia</taxon>
        <taxon>Cytophagales</taxon>
        <taxon>Fulvivirgaceae</taxon>
        <taxon>Chryseolinea</taxon>
    </lineage>
</organism>
<dbReference type="Proteomes" id="UP000266183">
    <property type="component" value="Chromosome"/>
</dbReference>
<dbReference type="KEGG" id="chk:D4L85_15565"/>
<sequence length="90" mass="10186">MENKPVLSIRELTEIIRNCQSAPEIERFISNIRTEFDSHSISDQAFLLAMMGVTLMTITATPDPLDHDMGKMHLSRLLSAVNWKGNDNLN</sequence>
<keyword evidence="2" id="KW-1185">Reference proteome</keyword>
<protein>
    <submittedName>
        <fullName evidence="1">Uncharacterized protein</fullName>
    </submittedName>
</protein>
<evidence type="ECO:0000313" key="2">
    <source>
        <dbReference type="Proteomes" id="UP000266183"/>
    </source>
</evidence>
<name>A0A385SLR1_9BACT</name>
<dbReference type="AlphaFoldDB" id="A0A385SLR1"/>
<dbReference type="EMBL" id="CP032382">
    <property type="protein sequence ID" value="AYB31894.1"/>
    <property type="molecule type" value="Genomic_DNA"/>
</dbReference>
<reference evidence="2" key="1">
    <citation type="submission" date="2018-09" db="EMBL/GenBank/DDBJ databases">
        <title>Chryseolinea sp. KIS68-18 isolated from soil.</title>
        <authorList>
            <person name="Weon H.-Y."/>
            <person name="Kwon S.-W."/>
            <person name="Lee S.A."/>
        </authorList>
    </citation>
    <scope>NUCLEOTIDE SEQUENCE [LARGE SCALE GENOMIC DNA]</scope>
    <source>
        <strain evidence="2">KIS68-18</strain>
    </source>
</reference>
<evidence type="ECO:0000313" key="1">
    <source>
        <dbReference type="EMBL" id="AYB31894.1"/>
    </source>
</evidence>
<dbReference type="RefSeq" id="WP_119755155.1">
    <property type="nucleotide sequence ID" value="NZ_CP032382.1"/>
</dbReference>
<proteinExistence type="predicted"/>
<accession>A0A385SLR1</accession>